<evidence type="ECO:0000256" key="3">
    <source>
        <dbReference type="ARBA" id="ARBA00023239"/>
    </source>
</evidence>
<reference evidence="5 6" key="1">
    <citation type="submission" date="2024-10" db="EMBL/GenBank/DDBJ databases">
        <title>The Natural Products Discovery Center: Release of the First 8490 Sequenced Strains for Exploring Actinobacteria Biosynthetic Diversity.</title>
        <authorList>
            <person name="Kalkreuter E."/>
            <person name="Kautsar S.A."/>
            <person name="Yang D."/>
            <person name="Bader C.D."/>
            <person name="Teijaro C.N."/>
            <person name="Fluegel L."/>
            <person name="Davis C.M."/>
            <person name="Simpson J.R."/>
            <person name="Lauterbach L."/>
            <person name="Steele A.D."/>
            <person name="Gui C."/>
            <person name="Meng S."/>
            <person name="Li G."/>
            <person name="Viehrig K."/>
            <person name="Ye F."/>
            <person name="Su P."/>
            <person name="Kiefer A.F."/>
            <person name="Nichols A."/>
            <person name="Cepeda A.J."/>
            <person name="Yan W."/>
            <person name="Fan B."/>
            <person name="Jiang Y."/>
            <person name="Adhikari A."/>
            <person name="Zheng C.-J."/>
            <person name="Schuster L."/>
            <person name="Cowan T.M."/>
            <person name="Smanski M.J."/>
            <person name="Chevrette M.G."/>
            <person name="De Carvalho L.P.S."/>
            <person name="Shen B."/>
        </authorList>
    </citation>
    <scope>NUCLEOTIDE SEQUENCE [LARGE SCALE GENOMIC DNA]</scope>
    <source>
        <strain evidence="5 6">NPDC019275</strain>
    </source>
</reference>
<comment type="caution">
    <text evidence="5">The sequence shown here is derived from an EMBL/GenBank/DDBJ whole genome shotgun (WGS) entry which is preliminary data.</text>
</comment>
<keyword evidence="3" id="KW-0456">Lyase</keyword>
<evidence type="ECO:0000256" key="1">
    <source>
        <dbReference type="ARBA" id="ARBA00022793"/>
    </source>
</evidence>
<dbReference type="InterPro" id="IPR003817">
    <property type="entry name" value="PS_Dcarbxylase"/>
</dbReference>
<organism evidence="5 6">
    <name type="scientific">Nocardia xishanensis</name>
    <dbReference type="NCBI Taxonomy" id="238964"/>
    <lineage>
        <taxon>Bacteria</taxon>
        <taxon>Bacillati</taxon>
        <taxon>Actinomycetota</taxon>
        <taxon>Actinomycetes</taxon>
        <taxon>Mycobacteriales</taxon>
        <taxon>Nocardiaceae</taxon>
        <taxon>Nocardia</taxon>
    </lineage>
</organism>
<evidence type="ECO:0000313" key="6">
    <source>
        <dbReference type="Proteomes" id="UP001611415"/>
    </source>
</evidence>
<dbReference type="EMBL" id="JBIRYO010000020">
    <property type="protein sequence ID" value="MFI2476943.1"/>
    <property type="molecule type" value="Genomic_DNA"/>
</dbReference>
<accession>A0ABW7X725</accession>
<sequence length="67" mass="7239">MDAVGSVVLTAVENRQMAKGDQFGYFQFGGSDIILLFQNKVDLDVNIDGDYRLVGSPAARCASAINR</sequence>
<name>A0ABW7X725_9NOCA</name>
<evidence type="ECO:0000313" key="5">
    <source>
        <dbReference type="EMBL" id="MFI2476943.1"/>
    </source>
</evidence>
<gene>
    <name evidence="5" type="ORF">ACH49W_26475</name>
</gene>
<protein>
    <submittedName>
        <fullName evidence="5">Phosphatidylserine decarboxylase</fullName>
    </submittedName>
</protein>
<dbReference type="Pfam" id="PF02666">
    <property type="entry name" value="PS_Dcarbxylase"/>
    <property type="match status" value="1"/>
</dbReference>
<keyword evidence="6" id="KW-1185">Reference proteome</keyword>
<dbReference type="RefSeq" id="WP_364825251.1">
    <property type="nucleotide sequence ID" value="NZ_JBFAYM010000016.1"/>
</dbReference>
<keyword evidence="2" id="KW-0865">Zymogen</keyword>
<evidence type="ECO:0000256" key="4">
    <source>
        <dbReference type="ARBA" id="ARBA00023317"/>
    </source>
</evidence>
<proteinExistence type="predicted"/>
<evidence type="ECO:0000256" key="2">
    <source>
        <dbReference type="ARBA" id="ARBA00023145"/>
    </source>
</evidence>
<dbReference type="Proteomes" id="UP001611415">
    <property type="component" value="Unassembled WGS sequence"/>
</dbReference>
<keyword evidence="4" id="KW-0670">Pyruvate</keyword>
<keyword evidence="1" id="KW-0210">Decarboxylase</keyword>